<evidence type="ECO:0000256" key="1">
    <source>
        <dbReference type="SAM" id="MobiDB-lite"/>
    </source>
</evidence>
<sequence length="86" mass="9536">MDDSRKIIRGTVNKAPTERPPASSTLQDILQAITASREALKTKTDTLATDVGILREDQKQLAERVTLVERDLAEIPLVLSSADRRH</sequence>
<gene>
    <name evidence="2" type="ORF">NDU88_000422</name>
</gene>
<dbReference type="AlphaFoldDB" id="A0AAV7SA08"/>
<evidence type="ECO:0000313" key="3">
    <source>
        <dbReference type="Proteomes" id="UP001066276"/>
    </source>
</evidence>
<name>A0AAV7SA08_PLEWA</name>
<comment type="caution">
    <text evidence="2">The sequence shown here is derived from an EMBL/GenBank/DDBJ whole genome shotgun (WGS) entry which is preliminary data.</text>
</comment>
<dbReference type="Proteomes" id="UP001066276">
    <property type="component" value="Chromosome 4_2"/>
</dbReference>
<protein>
    <submittedName>
        <fullName evidence="2">Uncharacterized protein</fullName>
    </submittedName>
</protein>
<evidence type="ECO:0000313" key="2">
    <source>
        <dbReference type="EMBL" id="KAJ1159918.1"/>
    </source>
</evidence>
<dbReference type="EMBL" id="JANPWB010000008">
    <property type="protein sequence ID" value="KAJ1159918.1"/>
    <property type="molecule type" value="Genomic_DNA"/>
</dbReference>
<feature type="region of interest" description="Disordered" evidence="1">
    <location>
        <begin position="1"/>
        <end position="24"/>
    </location>
</feature>
<keyword evidence="3" id="KW-1185">Reference proteome</keyword>
<reference evidence="2" key="1">
    <citation type="journal article" date="2022" name="bioRxiv">
        <title>Sequencing and chromosome-scale assembly of the giantPleurodeles waltlgenome.</title>
        <authorList>
            <person name="Brown T."/>
            <person name="Elewa A."/>
            <person name="Iarovenko S."/>
            <person name="Subramanian E."/>
            <person name="Araus A.J."/>
            <person name="Petzold A."/>
            <person name="Susuki M."/>
            <person name="Suzuki K.-i.T."/>
            <person name="Hayashi T."/>
            <person name="Toyoda A."/>
            <person name="Oliveira C."/>
            <person name="Osipova E."/>
            <person name="Leigh N.D."/>
            <person name="Simon A."/>
            <person name="Yun M.H."/>
        </authorList>
    </citation>
    <scope>NUCLEOTIDE SEQUENCE</scope>
    <source>
        <strain evidence="2">20211129_DDA</strain>
        <tissue evidence="2">Liver</tissue>
    </source>
</reference>
<organism evidence="2 3">
    <name type="scientific">Pleurodeles waltl</name>
    <name type="common">Iberian ribbed newt</name>
    <dbReference type="NCBI Taxonomy" id="8319"/>
    <lineage>
        <taxon>Eukaryota</taxon>
        <taxon>Metazoa</taxon>
        <taxon>Chordata</taxon>
        <taxon>Craniata</taxon>
        <taxon>Vertebrata</taxon>
        <taxon>Euteleostomi</taxon>
        <taxon>Amphibia</taxon>
        <taxon>Batrachia</taxon>
        <taxon>Caudata</taxon>
        <taxon>Salamandroidea</taxon>
        <taxon>Salamandridae</taxon>
        <taxon>Pleurodelinae</taxon>
        <taxon>Pleurodeles</taxon>
    </lineage>
</organism>
<proteinExistence type="predicted"/>
<accession>A0AAV7SA08</accession>